<dbReference type="SUPFAM" id="SSF51556">
    <property type="entry name" value="Metallo-dependent hydrolases"/>
    <property type="match status" value="1"/>
</dbReference>
<dbReference type="OrthoDB" id="149172at2"/>
<sequence length="270" mass="29858">MMKVIDCHHHVGSVKDTLGLGGASGGGEADAELRIRIETMATNGVDQAIVIPGHGYIRAEGIADTRRINDAIAAYRDADRAHFPAAIGIVEPLYGAAGLDEVDRIHAELGLAGVSFHTRYQGVPNDSPLIRKLIERMERHRLIPFVHALPELSDEAPWRVASIARDFPDLPFVVLDAFASYEQSQQVMFLADLAPNLIFDTGLLYTLDIVMPFIRRFGAKRLVYGSDLYSHPLGYRHEHHVLTQLRKADLKDAERGLILSGNIERILGLI</sequence>
<dbReference type="InterPro" id="IPR032465">
    <property type="entry name" value="ACMSD"/>
</dbReference>
<evidence type="ECO:0000256" key="1">
    <source>
        <dbReference type="ARBA" id="ARBA00023239"/>
    </source>
</evidence>
<organism evidence="3 4">
    <name type="scientific">Sphingomonas crocodyli</name>
    <dbReference type="NCBI Taxonomy" id="1979270"/>
    <lineage>
        <taxon>Bacteria</taxon>
        <taxon>Pseudomonadati</taxon>
        <taxon>Pseudomonadota</taxon>
        <taxon>Alphaproteobacteria</taxon>
        <taxon>Sphingomonadales</taxon>
        <taxon>Sphingomonadaceae</taxon>
        <taxon>Sphingomonas</taxon>
    </lineage>
</organism>
<dbReference type="InterPro" id="IPR032466">
    <property type="entry name" value="Metal_Hydrolase"/>
</dbReference>
<dbReference type="GO" id="GO:0016831">
    <property type="term" value="F:carboxy-lyase activity"/>
    <property type="evidence" value="ECO:0007669"/>
    <property type="project" value="InterPro"/>
</dbReference>
<gene>
    <name evidence="3" type="ORF">EOD43_00235</name>
</gene>
<protein>
    <recommendedName>
        <fullName evidence="2">Amidohydrolase-related domain-containing protein</fullName>
    </recommendedName>
</protein>
<dbReference type="Pfam" id="PF04909">
    <property type="entry name" value="Amidohydro_2"/>
    <property type="match status" value="1"/>
</dbReference>
<proteinExistence type="predicted"/>
<dbReference type="Proteomes" id="UP000282971">
    <property type="component" value="Unassembled WGS sequence"/>
</dbReference>
<keyword evidence="1" id="KW-0456">Lyase</keyword>
<dbReference type="RefSeq" id="WP_127739978.1">
    <property type="nucleotide sequence ID" value="NZ_SACN01000001.1"/>
</dbReference>
<evidence type="ECO:0000313" key="3">
    <source>
        <dbReference type="EMBL" id="RVT92406.1"/>
    </source>
</evidence>
<evidence type="ECO:0000313" key="4">
    <source>
        <dbReference type="Proteomes" id="UP000282971"/>
    </source>
</evidence>
<dbReference type="AlphaFoldDB" id="A0A437M480"/>
<feature type="domain" description="Amidohydrolase-related" evidence="2">
    <location>
        <begin position="5"/>
        <end position="269"/>
    </location>
</feature>
<evidence type="ECO:0000259" key="2">
    <source>
        <dbReference type="Pfam" id="PF04909"/>
    </source>
</evidence>
<dbReference type="GO" id="GO:0016787">
    <property type="term" value="F:hydrolase activity"/>
    <property type="evidence" value="ECO:0007669"/>
    <property type="project" value="InterPro"/>
</dbReference>
<dbReference type="PANTHER" id="PTHR21240">
    <property type="entry name" value="2-AMINO-3-CARBOXYLMUCONATE-6-SEMIALDEHYDE DECARBOXYLASE"/>
    <property type="match status" value="1"/>
</dbReference>
<reference evidence="3 4" key="1">
    <citation type="submission" date="2019-01" db="EMBL/GenBank/DDBJ databases">
        <authorList>
            <person name="Chen W.-M."/>
        </authorList>
    </citation>
    <scope>NUCLEOTIDE SEQUENCE [LARGE SCALE GENOMIC DNA]</scope>
    <source>
        <strain evidence="3 4">CCP-7</strain>
    </source>
</reference>
<comment type="caution">
    <text evidence="3">The sequence shown here is derived from an EMBL/GenBank/DDBJ whole genome shotgun (WGS) entry which is preliminary data.</text>
</comment>
<accession>A0A437M480</accession>
<dbReference type="InterPro" id="IPR006680">
    <property type="entry name" value="Amidohydro-rel"/>
</dbReference>
<name>A0A437M480_9SPHN</name>
<dbReference type="Gene3D" id="3.20.20.140">
    <property type="entry name" value="Metal-dependent hydrolases"/>
    <property type="match status" value="1"/>
</dbReference>
<keyword evidence="4" id="KW-1185">Reference proteome</keyword>
<dbReference type="EMBL" id="SACN01000001">
    <property type="protein sequence ID" value="RVT92406.1"/>
    <property type="molecule type" value="Genomic_DNA"/>
</dbReference>